<evidence type="ECO:0000259" key="2">
    <source>
        <dbReference type="PROSITE" id="PS51077"/>
    </source>
</evidence>
<dbReference type="GO" id="GO:0045892">
    <property type="term" value="P:negative regulation of DNA-templated transcription"/>
    <property type="evidence" value="ECO:0007669"/>
    <property type="project" value="TreeGrafter"/>
</dbReference>
<dbReference type="InterPro" id="IPR050707">
    <property type="entry name" value="HTH_MetabolicPath_Reg"/>
</dbReference>
<organism evidence="3 4">
    <name type="scientific">Sphingomonas aliaeris</name>
    <dbReference type="NCBI Taxonomy" id="2759526"/>
    <lineage>
        <taxon>Bacteria</taxon>
        <taxon>Pseudomonadati</taxon>
        <taxon>Pseudomonadota</taxon>
        <taxon>Alphaproteobacteria</taxon>
        <taxon>Sphingomonadales</taxon>
        <taxon>Sphingomonadaceae</taxon>
        <taxon>Sphingomonas</taxon>
    </lineage>
</organism>
<dbReference type="CDD" id="cd00090">
    <property type="entry name" value="HTH_ARSR"/>
    <property type="match status" value="1"/>
</dbReference>
<dbReference type="PANTHER" id="PTHR30136">
    <property type="entry name" value="HELIX-TURN-HELIX TRANSCRIPTIONAL REGULATOR, ICLR FAMILY"/>
    <property type="match status" value="1"/>
</dbReference>
<feature type="compositionally biased region" description="Basic and acidic residues" evidence="1">
    <location>
        <begin position="46"/>
        <end position="60"/>
    </location>
</feature>
<sequence length="142" mass="14759">MLAAPLSLPSGEQGLVQTTMRAIAPPSVFGDASEKPPSVASNVPEARSRGDSGDSGDRVRPAGAQSAERALDILEAIAEHPMSLADLAAHVGLSSTTCYRLTSALVARRLVANAGRRGYSLGERVSELALAAAEQRAMRGRH</sequence>
<dbReference type="Gene3D" id="1.10.10.10">
    <property type="entry name" value="Winged helix-like DNA-binding domain superfamily/Winged helix DNA-binding domain"/>
    <property type="match status" value="1"/>
</dbReference>
<dbReference type="SUPFAM" id="SSF46785">
    <property type="entry name" value="Winged helix' DNA-binding domain"/>
    <property type="match status" value="1"/>
</dbReference>
<dbReference type="GO" id="GO:0003700">
    <property type="term" value="F:DNA-binding transcription factor activity"/>
    <property type="evidence" value="ECO:0007669"/>
    <property type="project" value="TreeGrafter"/>
</dbReference>
<dbReference type="SMART" id="SM00346">
    <property type="entry name" value="HTH_ICLR"/>
    <property type="match status" value="1"/>
</dbReference>
<feature type="region of interest" description="Disordered" evidence="1">
    <location>
        <begin position="26"/>
        <end position="65"/>
    </location>
</feature>
<dbReference type="Proteomes" id="UP000595894">
    <property type="component" value="Chromosome"/>
</dbReference>
<evidence type="ECO:0000313" key="4">
    <source>
        <dbReference type="Proteomes" id="UP000595894"/>
    </source>
</evidence>
<dbReference type="InterPro" id="IPR036388">
    <property type="entry name" value="WH-like_DNA-bd_sf"/>
</dbReference>
<protein>
    <submittedName>
        <fullName evidence="3">Helix-turn-helix domain-containing protein</fullName>
    </submittedName>
</protein>
<reference evidence="4" key="1">
    <citation type="submission" date="2020-09" db="EMBL/GenBank/DDBJ databases">
        <title>Sphingomonas sp., a new species isolated from pork steak.</title>
        <authorList>
            <person name="Heidler von Heilborn D."/>
        </authorList>
    </citation>
    <scope>NUCLEOTIDE SEQUENCE [LARGE SCALE GENOMIC DNA]</scope>
</reference>
<evidence type="ECO:0000313" key="3">
    <source>
        <dbReference type="EMBL" id="QQV77916.1"/>
    </source>
</evidence>
<dbReference type="PROSITE" id="PS51077">
    <property type="entry name" value="HTH_ICLR"/>
    <property type="match status" value="1"/>
</dbReference>
<dbReference type="RefSeq" id="WP_202094835.1">
    <property type="nucleotide sequence ID" value="NZ_CP061035.1"/>
</dbReference>
<dbReference type="PANTHER" id="PTHR30136:SF35">
    <property type="entry name" value="HTH-TYPE TRANSCRIPTIONAL REGULATOR RV1719"/>
    <property type="match status" value="1"/>
</dbReference>
<dbReference type="InterPro" id="IPR036390">
    <property type="entry name" value="WH_DNA-bd_sf"/>
</dbReference>
<evidence type="ECO:0000256" key="1">
    <source>
        <dbReference type="SAM" id="MobiDB-lite"/>
    </source>
</evidence>
<keyword evidence="4" id="KW-1185">Reference proteome</keyword>
<accession>A0A974NVX0</accession>
<gene>
    <name evidence="3" type="ORF">H5J25_03975</name>
</gene>
<dbReference type="AlphaFoldDB" id="A0A974NVX0"/>
<dbReference type="InterPro" id="IPR011991">
    <property type="entry name" value="ArsR-like_HTH"/>
</dbReference>
<dbReference type="Pfam" id="PF09339">
    <property type="entry name" value="HTH_IclR"/>
    <property type="match status" value="1"/>
</dbReference>
<name>A0A974NVX0_9SPHN</name>
<dbReference type="InterPro" id="IPR005471">
    <property type="entry name" value="Tscrpt_reg_IclR_N"/>
</dbReference>
<dbReference type="EMBL" id="CP061035">
    <property type="protein sequence ID" value="QQV77916.1"/>
    <property type="molecule type" value="Genomic_DNA"/>
</dbReference>
<proteinExistence type="predicted"/>
<dbReference type="KEGG" id="sari:H5J25_03975"/>
<feature type="domain" description="HTH iclR-type" evidence="2">
    <location>
        <begin position="64"/>
        <end position="123"/>
    </location>
</feature>
<dbReference type="GO" id="GO:0003677">
    <property type="term" value="F:DNA binding"/>
    <property type="evidence" value="ECO:0007669"/>
    <property type="project" value="InterPro"/>
</dbReference>